<evidence type="ECO:0000256" key="4">
    <source>
        <dbReference type="ARBA" id="ARBA00022827"/>
    </source>
</evidence>
<dbReference type="Gene3D" id="3.50.50.100">
    <property type="match status" value="1"/>
</dbReference>
<keyword evidence="8" id="KW-1185">Reference proteome</keyword>
<protein>
    <submittedName>
        <fullName evidence="7">NADH dehydrogenase FAD-containing subunit</fullName>
    </submittedName>
</protein>
<proteinExistence type="inferred from homology"/>
<dbReference type="InterPro" id="IPR023753">
    <property type="entry name" value="FAD/NAD-binding_dom"/>
</dbReference>
<dbReference type="GO" id="GO:0003955">
    <property type="term" value="F:NAD(P)H dehydrogenase (quinone) activity"/>
    <property type="evidence" value="ECO:0007669"/>
    <property type="project" value="TreeGrafter"/>
</dbReference>
<dbReference type="OrthoDB" id="9784880at2"/>
<dbReference type="PANTHER" id="PTHR42913">
    <property type="entry name" value="APOPTOSIS-INDUCING FACTOR 1"/>
    <property type="match status" value="1"/>
</dbReference>
<sequence>MSRRVVIIGAGYAGLGAAVRLARKTRGQDVRLTLVNRDQGFVERVRLHQLAADQRLRAWPLATMLHGTGIELLIATVTSIDVTRRRVHLERAPGAVEYDTLIYALGSGLPAYNVPGVSGHAHFVVSAEKAARLRDRIGGLSGGRIAVVGGGLTGLEVATEIAEARPDLDLHLCADTEPGHWLAPAGQRHLRQALDRLGITTHLGRVSTVRATSVDLDHDGRVDADVTVWTAGFAVPTLARDSGISADERNRIVVDDRLRSVSHPEIYAVGDAAAATTAGGESRMSCQTAIPMGRYVAGAIARELSGDKPRPYRMRYVWQNISLGRRDGITQFTRGDDSPLPAVMTGWKAARFKEAVTRSVVRYIAG</sequence>
<evidence type="ECO:0000256" key="1">
    <source>
        <dbReference type="ARBA" id="ARBA00001974"/>
    </source>
</evidence>
<keyword evidence="5" id="KW-0560">Oxidoreductase</keyword>
<dbReference type="InterPro" id="IPR051169">
    <property type="entry name" value="NADH-Q_oxidoreductase"/>
</dbReference>
<comment type="similarity">
    <text evidence="2">Belongs to the NADH dehydrogenase family.</text>
</comment>
<accession>A0A4R2R673</accession>
<keyword evidence="4" id="KW-0274">FAD</keyword>
<reference evidence="7 8" key="1">
    <citation type="submission" date="2019-03" db="EMBL/GenBank/DDBJ databases">
        <title>Genomic Encyclopedia of Type Strains, Phase IV (KMG-IV): sequencing the most valuable type-strain genomes for metagenomic binning, comparative biology and taxonomic classification.</title>
        <authorList>
            <person name="Goeker M."/>
        </authorList>
    </citation>
    <scope>NUCLEOTIDE SEQUENCE [LARGE SCALE GENOMIC DNA]</scope>
    <source>
        <strain evidence="7 8">DSM 45765</strain>
    </source>
</reference>
<dbReference type="PRINTS" id="PR00368">
    <property type="entry name" value="FADPNR"/>
</dbReference>
<name>A0A4R2R673_9PSEU</name>
<evidence type="ECO:0000313" key="8">
    <source>
        <dbReference type="Proteomes" id="UP000294911"/>
    </source>
</evidence>
<dbReference type="AlphaFoldDB" id="A0A4R2R673"/>
<organism evidence="7 8">
    <name type="scientific">Tamaricihabitans halophyticus</name>
    <dbReference type="NCBI Taxonomy" id="1262583"/>
    <lineage>
        <taxon>Bacteria</taxon>
        <taxon>Bacillati</taxon>
        <taxon>Actinomycetota</taxon>
        <taxon>Actinomycetes</taxon>
        <taxon>Pseudonocardiales</taxon>
        <taxon>Pseudonocardiaceae</taxon>
        <taxon>Tamaricihabitans</taxon>
    </lineage>
</organism>
<dbReference type="PRINTS" id="PR00469">
    <property type="entry name" value="PNDRDTASEII"/>
</dbReference>
<evidence type="ECO:0000256" key="5">
    <source>
        <dbReference type="ARBA" id="ARBA00023002"/>
    </source>
</evidence>
<comment type="cofactor">
    <cofactor evidence="1">
        <name>FAD</name>
        <dbReference type="ChEBI" id="CHEBI:57692"/>
    </cofactor>
</comment>
<dbReference type="RefSeq" id="WP_132875996.1">
    <property type="nucleotide sequence ID" value="NZ_SLXQ01000001.1"/>
</dbReference>
<dbReference type="Proteomes" id="UP000294911">
    <property type="component" value="Unassembled WGS sequence"/>
</dbReference>
<evidence type="ECO:0000259" key="6">
    <source>
        <dbReference type="Pfam" id="PF07992"/>
    </source>
</evidence>
<evidence type="ECO:0000256" key="2">
    <source>
        <dbReference type="ARBA" id="ARBA00005272"/>
    </source>
</evidence>
<evidence type="ECO:0000313" key="7">
    <source>
        <dbReference type="EMBL" id="TCP57527.1"/>
    </source>
</evidence>
<evidence type="ECO:0000256" key="3">
    <source>
        <dbReference type="ARBA" id="ARBA00022630"/>
    </source>
</evidence>
<dbReference type="EMBL" id="SLXQ01000001">
    <property type="protein sequence ID" value="TCP57527.1"/>
    <property type="molecule type" value="Genomic_DNA"/>
</dbReference>
<dbReference type="SUPFAM" id="SSF51905">
    <property type="entry name" value="FAD/NAD(P)-binding domain"/>
    <property type="match status" value="1"/>
</dbReference>
<feature type="domain" description="FAD/NAD(P)-binding" evidence="6">
    <location>
        <begin position="4"/>
        <end position="293"/>
    </location>
</feature>
<dbReference type="PANTHER" id="PTHR42913:SF3">
    <property type="entry name" value="64 KDA MITOCHONDRIAL NADH DEHYDROGENASE (EUROFUNG)"/>
    <property type="match status" value="1"/>
</dbReference>
<comment type="caution">
    <text evidence="7">The sequence shown here is derived from an EMBL/GenBank/DDBJ whole genome shotgun (WGS) entry which is preliminary data.</text>
</comment>
<dbReference type="Pfam" id="PF07992">
    <property type="entry name" value="Pyr_redox_2"/>
    <property type="match status" value="1"/>
</dbReference>
<gene>
    <name evidence="7" type="ORF">EV191_1011484</name>
</gene>
<dbReference type="InterPro" id="IPR036188">
    <property type="entry name" value="FAD/NAD-bd_sf"/>
</dbReference>
<dbReference type="GO" id="GO:0019646">
    <property type="term" value="P:aerobic electron transport chain"/>
    <property type="evidence" value="ECO:0007669"/>
    <property type="project" value="TreeGrafter"/>
</dbReference>
<keyword evidence="3" id="KW-0285">Flavoprotein</keyword>